<dbReference type="Pfam" id="PF09527">
    <property type="entry name" value="ATPase_gene1"/>
    <property type="match status" value="1"/>
</dbReference>
<evidence type="ECO:0000313" key="4">
    <source>
        <dbReference type="Proteomes" id="UP000005695"/>
    </source>
</evidence>
<dbReference type="OrthoDB" id="466056at2"/>
<keyword evidence="4" id="KW-1185">Reference proteome</keyword>
<evidence type="ECO:0000256" key="2">
    <source>
        <dbReference type="SAM" id="Phobius"/>
    </source>
</evidence>
<dbReference type="RefSeq" id="WP_005998471.1">
    <property type="nucleotide sequence ID" value="NZ_AAEW02000004.1"/>
</dbReference>
<dbReference type="EMBL" id="AAEW02000004">
    <property type="protein sequence ID" value="EAT16500.1"/>
    <property type="molecule type" value="Genomic_DNA"/>
</dbReference>
<organism evidence="3 4">
    <name type="scientific">Desulfuromonas acetoxidans (strain DSM 684 / 11070)</name>
    <dbReference type="NCBI Taxonomy" id="281689"/>
    <lineage>
        <taxon>Bacteria</taxon>
        <taxon>Pseudomonadati</taxon>
        <taxon>Thermodesulfobacteriota</taxon>
        <taxon>Desulfuromonadia</taxon>
        <taxon>Desulfuromonadales</taxon>
        <taxon>Desulfuromonadaceae</taxon>
        <taxon>Desulfuromonas</taxon>
    </lineage>
</organism>
<evidence type="ECO:0000313" key="3">
    <source>
        <dbReference type="EMBL" id="EAT16500.1"/>
    </source>
</evidence>
<proteinExistence type="predicted"/>
<reference evidence="3" key="2">
    <citation type="submission" date="2006-05" db="EMBL/GenBank/DDBJ databases">
        <title>Sequencing of the draft genome and assembly of Desulfuromonas acetoxidans DSM 684.</title>
        <authorList>
            <consortium name="US DOE Joint Genome Institute (JGI-PGF)"/>
            <person name="Copeland A."/>
            <person name="Lucas S."/>
            <person name="Lapidus A."/>
            <person name="Barry K."/>
            <person name="Detter J.C."/>
            <person name="Glavina del Rio T."/>
            <person name="Hammon N."/>
            <person name="Israni S."/>
            <person name="Dalin E."/>
            <person name="Tice H."/>
            <person name="Bruce D."/>
            <person name="Pitluck S."/>
            <person name="Richardson P."/>
        </authorList>
    </citation>
    <scope>NUCLEOTIDE SEQUENCE [LARGE SCALE GENOMIC DNA]</scope>
    <source>
        <strain evidence="3">DSM 684</strain>
    </source>
</reference>
<feature type="transmembrane region" description="Helical" evidence="2">
    <location>
        <begin position="73"/>
        <end position="91"/>
    </location>
</feature>
<keyword evidence="2" id="KW-0472">Membrane</keyword>
<name>Q1K2D9_DESA6</name>
<feature type="transmembrane region" description="Helical" evidence="2">
    <location>
        <begin position="33"/>
        <end position="61"/>
    </location>
</feature>
<accession>Q1K2D9</accession>
<keyword evidence="2" id="KW-1133">Transmembrane helix</keyword>
<dbReference type="InterPro" id="IPR011744">
    <property type="entry name" value="ATPase_gene1"/>
</dbReference>
<dbReference type="Proteomes" id="UP000005695">
    <property type="component" value="Unassembled WGS sequence"/>
</dbReference>
<sequence>MSDRKPHQERFHETVDRKAQRKRTEQIRNQQPLWSGFSLFGIVGWSVAIPTLVAIAVGIWLDRHVQGGPSWTLTLLPIGIGLGCLAAWRWVSHEEQQIHHQPETQEEDNDDQ</sequence>
<evidence type="ECO:0000256" key="1">
    <source>
        <dbReference type="SAM" id="MobiDB-lite"/>
    </source>
</evidence>
<reference evidence="3" key="1">
    <citation type="submission" date="2006-05" db="EMBL/GenBank/DDBJ databases">
        <title>Annotation of the draft genome assembly of Desulfuromonas acetoxidans DSM 684.</title>
        <authorList>
            <consortium name="US DOE Joint Genome Institute (JGI-ORNL)"/>
            <person name="Larimer F."/>
            <person name="Land M."/>
            <person name="Hauser L."/>
        </authorList>
    </citation>
    <scope>NUCLEOTIDE SEQUENCE [LARGE SCALE GENOMIC DNA]</scope>
    <source>
        <strain evidence="3">DSM 684</strain>
    </source>
</reference>
<keyword evidence="2" id="KW-0812">Transmembrane</keyword>
<dbReference type="NCBIfam" id="TIGR02230">
    <property type="entry name" value="ATPase_gene1"/>
    <property type="match status" value="1"/>
</dbReference>
<dbReference type="InterPro" id="IPR032820">
    <property type="entry name" value="ATPase_put"/>
</dbReference>
<dbReference type="AlphaFoldDB" id="Q1K2D9"/>
<feature type="region of interest" description="Disordered" evidence="1">
    <location>
        <begin position="1"/>
        <end position="25"/>
    </location>
</feature>
<protein>
    <submittedName>
        <fullName evidence="3">F0F1-ATPase subunit, putative</fullName>
    </submittedName>
</protein>
<comment type="caution">
    <text evidence="3">The sequence shown here is derived from an EMBL/GenBank/DDBJ whole genome shotgun (WGS) entry which is preliminary data.</text>
</comment>
<gene>
    <name evidence="3" type="ORF">Dace_2595</name>
</gene>